<dbReference type="PANTHER" id="PTHR10151">
    <property type="entry name" value="ECTONUCLEOTIDE PYROPHOSPHATASE/PHOSPHODIESTERASE"/>
    <property type="match status" value="1"/>
</dbReference>
<keyword evidence="2" id="KW-1185">Reference proteome</keyword>
<dbReference type="RefSeq" id="WP_184818837.1">
    <property type="nucleotide sequence ID" value="NZ_JACHMM010000001.1"/>
</dbReference>
<proteinExistence type="predicted"/>
<accession>A0A7W9GL80</accession>
<dbReference type="Proteomes" id="UP000542813">
    <property type="component" value="Unassembled WGS sequence"/>
</dbReference>
<dbReference type="SUPFAM" id="SSF53649">
    <property type="entry name" value="Alkaline phosphatase-like"/>
    <property type="match status" value="2"/>
</dbReference>
<sequence>MSSGRHRVLSAAAEVLTDPALSGIVDLVAWPEDDDGQRGVVVMNAAGSARLRPGEPDEVLSGRNPVADQDPMAFLPHGSEVADPSPPNERNAYPYAAERLLSVFSDPVRSPDLVVVHTPRHYFPEFGGHHGEHGSLDVIQSRAPLLLSGPGVRIDGLVADHARLRDIGPTLAWLAGVDPSPSHGRLSDAHGAPLDGVVLDRLVGRGARWVVGILWDGAHCGDLLEQAAAGRLPNVARLLSRGGALTGGAVAEFPSLTLANHTSILTGAAVGRHGVLGNLFLDRATGRRIDANDSTTWHRWPEWARPDVPTVFEQVAAVRPDALTACVNEPADRGAGYSTMQLIRQSGTGDGSAALAHLMPDAAASPYLGNRAHLVDDYYTWATRADDVGLQQVLSLWESAATAPALMWWASAVTDAGHHAGGPRSAVARDAFADSDRRLGAFLDRLDALGVTDDVVILLTADHGFEAADPACTGGWDQSLRSAGIEFDDVGPGFIYLGAMGGGEHMTTTGESRVSEAVPVTCAQCGTTAEDLPLTWVSSVERGRTLYYCDRCARDNLRSIEARLDSAWW</sequence>
<name>A0A7W9GL80_9ACTN</name>
<protein>
    <submittedName>
        <fullName evidence="1">Arylsulfatase A-like enzyme</fullName>
    </submittedName>
</protein>
<dbReference type="InterPro" id="IPR002591">
    <property type="entry name" value="Phosphodiest/P_Trfase"/>
</dbReference>
<dbReference type="PANTHER" id="PTHR10151:SF120">
    <property type="entry name" value="BIS(5'-ADENOSYL)-TRIPHOSPHATASE"/>
    <property type="match status" value="1"/>
</dbReference>
<gene>
    <name evidence="1" type="ORF">HD601_000395</name>
</gene>
<dbReference type="InterPro" id="IPR017850">
    <property type="entry name" value="Alkaline_phosphatase_core_sf"/>
</dbReference>
<reference evidence="1 2" key="1">
    <citation type="submission" date="2020-08" db="EMBL/GenBank/DDBJ databases">
        <title>Sequencing the genomes of 1000 actinobacteria strains.</title>
        <authorList>
            <person name="Klenk H.-P."/>
        </authorList>
    </citation>
    <scope>NUCLEOTIDE SEQUENCE [LARGE SCALE GENOMIC DNA]</scope>
    <source>
        <strain evidence="1 2">DSM 102122</strain>
    </source>
</reference>
<dbReference type="Gene3D" id="3.40.720.10">
    <property type="entry name" value="Alkaline Phosphatase, subunit A"/>
    <property type="match status" value="2"/>
</dbReference>
<evidence type="ECO:0000313" key="1">
    <source>
        <dbReference type="EMBL" id="MBB5785820.1"/>
    </source>
</evidence>
<organism evidence="1 2">
    <name type="scientific">Jiangella mangrovi</name>
    <dbReference type="NCBI Taxonomy" id="1524084"/>
    <lineage>
        <taxon>Bacteria</taxon>
        <taxon>Bacillati</taxon>
        <taxon>Actinomycetota</taxon>
        <taxon>Actinomycetes</taxon>
        <taxon>Jiangellales</taxon>
        <taxon>Jiangellaceae</taxon>
        <taxon>Jiangella</taxon>
    </lineage>
</organism>
<dbReference type="GO" id="GO:0016787">
    <property type="term" value="F:hydrolase activity"/>
    <property type="evidence" value="ECO:0007669"/>
    <property type="project" value="UniProtKB-ARBA"/>
</dbReference>
<dbReference type="EMBL" id="JACHMM010000001">
    <property type="protein sequence ID" value="MBB5785820.1"/>
    <property type="molecule type" value="Genomic_DNA"/>
</dbReference>
<dbReference type="AlphaFoldDB" id="A0A7W9GL80"/>
<dbReference type="Pfam" id="PF01663">
    <property type="entry name" value="Phosphodiest"/>
    <property type="match status" value="1"/>
</dbReference>
<comment type="caution">
    <text evidence="1">The sequence shown here is derived from an EMBL/GenBank/DDBJ whole genome shotgun (WGS) entry which is preliminary data.</text>
</comment>
<evidence type="ECO:0000313" key="2">
    <source>
        <dbReference type="Proteomes" id="UP000542813"/>
    </source>
</evidence>